<evidence type="ECO:0000313" key="2">
    <source>
        <dbReference type="Proteomes" id="UP000838756"/>
    </source>
</evidence>
<name>A0A8S4QRS4_9NEOP</name>
<protein>
    <submittedName>
        <fullName evidence="1">Jg9892 protein</fullName>
    </submittedName>
</protein>
<keyword evidence="2" id="KW-1185">Reference proteome</keyword>
<sequence length="109" mass="11565">MLTGERIICVNAESGKDNKFAGKMAGPYAQLLPLSTKDSAVAVAHGTAQLHVLKLTGEKGVTVSVKMGQPVETGHQLKHCMMSYNSAALLTYGADGSVIFRTSELPEPY</sequence>
<dbReference type="Proteomes" id="UP000838756">
    <property type="component" value="Unassembled WGS sequence"/>
</dbReference>
<dbReference type="AlphaFoldDB" id="A0A8S4QRS4"/>
<dbReference type="EMBL" id="CAKXAJ010018254">
    <property type="protein sequence ID" value="CAH2217548.1"/>
    <property type="molecule type" value="Genomic_DNA"/>
</dbReference>
<proteinExistence type="predicted"/>
<accession>A0A8S4QRS4</accession>
<dbReference type="OrthoDB" id="7445720at2759"/>
<evidence type="ECO:0000313" key="1">
    <source>
        <dbReference type="EMBL" id="CAH2217548.1"/>
    </source>
</evidence>
<gene>
    <name evidence="1" type="primary">jg9892</name>
    <name evidence="1" type="ORF">PAEG_LOCUS5436</name>
</gene>
<organism evidence="1 2">
    <name type="scientific">Pararge aegeria aegeria</name>
    <dbReference type="NCBI Taxonomy" id="348720"/>
    <lineage>
        <taxon>Eukaryota</taxon>
        <taxon>Metazoa</taxon>
        <taxon>Ecdysozoa</taxon>
        <taxon>Arthropoda</taxon>
        <taxon>Hexapoda</taxon>
        <taxon>Insecta</taxon>
        <taxon>Pterygota</taxon>
        <taxon>Neoptera</taxon>
        <taxon>Endopterygota</taxon>
        <taxon>Lepidoptera</taxon>
        <taxon>Glossata</taxon>
        <taxon>Ditrysia</taxon>
        <taxon>Papilionoidea</taxon>
        <taxon>Nymphalidae</taxon>
        <taxon>Satyrinae</taxon>
        <taxon>Satyrini</taxon>
        <taxon>Parargina</taxon>
        <taxon>Pararge</taxon>
    </lineage>
</organism>
<reference evidence="1" key="1">
    <citation type="submission" date="2022-03" db="EMBL/GenBank/DDBJ databases">
        <authorList>
            <person name="Lindestad O."/>
        </authorList>
    </citation>
    <scope>NUCLEOTIDE SEQUENCE</scope>
</reference>
<feature type="non-terminal residue" evidence="1">
    <location>
        <position position="1"/>
    </location>
</feature>
<comment type="caution">
    <text evidence="1">The sequence shown here is derived from an EMBL/GenBank/DDBJ whole genome shotgun (WGS) entry which is preliminary data.</text>
</comment>